<dbReference type="InterPro" id="IPR037069">
    <property type="entry name" value="AcylCoA_DH/ox_N_sf"/>
</dbReference>
<dbReference type="SUPFAM" id="SSF56645">
    <property type="entry name" value="Acyl-CoA dehydrogenase NM domain-like"/>
    <property type="match status" value="1"/>
</dbReference>
<dbReference type="PANTHER" id="PTHR42803:SF1">
    <property type="entry name" value="BROAD-SPECIFICITY LINEAR ACYL-COA DEHYDROGENASE FADE5"/>
    <property type="match status" value="1"/>
</dbReference>
<dbReference type="Gene3D" id="2.40.110.10">
    <property type="entry name" value="Butyryl-CoA Dehydrogenase, subunit A, domain 2"/>
    <property type="match status" value="1"/>
</dbReference>
<comment type="caution">
    <text evidence="2">The sequence shown here is derived from an EMBL/GenBank/DDBJ whole genome shotgun (WGS) entry which is preliminary data.</text>
</comment>
<dbReference type="AlphaFoldDB" id="A0A367LXI4"/>
<reference evidence="2 3" key="1">
    <citation type="submission" date="2018-07" db="EMBL/GenBank/DDBJ databases">
        <title>Mechanisms of high-level aminoglycoside resistance among Gram-negative pathogens in Brazil.</title>
        <authorList>
            <person name="Ballaben A.S."/>
            <person name="Darini A.L.C."/>
            <person name="Doi Y."/>
        </authorList>
    </citation>
    <scope>NUCLEOTIDE SEQUENCE [LARGE SCALE GENOMIC DNA]</scope>
    <source>
        <strain evidence="2 3">B2-305</strain>
    </source>
</reference>
<dbReference type="Gene3D" id="1.10.540.10">
    <property type="entry name" value="Acyl-CoA dehydrogenase/oxidase, N-terminal domain"/>
    <property type="match status" value="1"/>
</dbReference>
<accession>A0A367LXI4</accession>
<evidence type="ECO:0000259" key="1">
    <source>
        <dbReference type="Pfam" id="PF02770"/>
    </source>
</evidence>
<sequence length="136" mass="14493">SWGMYPGLSHGAMNTLHAHGTAEQQATYLTKLVSGEWTGTMCLTEPHCGTDLGMLRTKAEPQADGSYKVTGTKIFISAGEHDMADNIVHIVLARLPDAPQGTKGISLFIVPKFLPNAEGNAGERNAVSCGSIEHKM</sequence>
<dbReference type="GO" id="GO:0016627">
    <property type="term" value="F:oxidoreductase activity, acting on the CH-CH group of donors"/>
    <property type="evidence" value="ECO:0007669"/>
    <property type="project" value="InterPro"/>
</dbReference>
<organism evidence="2 3">
    <name type="scientific">Pseudomonas aeruginosa</name>
    <dbReference type="NCBI Taxonomy" id="287"/>
    <lineage>
        <taxon>Bacteria</taxon>
        <taxon>Pseudomonadati</taxon>
        <taxon>Pseudomonadota</taxon>
        <taxon>Gammaproteobacteria</taxon>
        <taxon>Pseudomonadales</taxon>
        <taxon>Pseudomonadaceae</taxon>
        <taxon>Pseudomonas</taxon>
    </lineage>
</organism>
<gene>
    <name evidence="2" type="ORF">DT376_38010</name>
</gene>
<dbReference type="InterPro" id="IPR009100">
    <property type="entry name" value="AcylCoA_DH/oxidase_NM_dom_sf"/>
</dbReference>
<protein>
    <submittedName>
        <fullName evidence="2">Acyl-CoA dehydrogenase</fullName>
    </submittedName>
</protein>
<evidence type="ECO:0000313" key="2">
    <source>
        <dbReference type="EMBL" id="RCI69800.1"/>
    </source>
</evidence>
<dbReference type="EMBL" id="QORE01002707">
    <property type="protein sequence ID" value="RCI69800.1"/>
    <property type="molecule type" value="Genomic_DNA"/>
</dbReference>
<feature type="non-terminal residue" evidence="2">
    <location>
        <position position="136"/>
    </location>
</feature>
<dbReference type="GO" id="GO:0050660">
    <property type="term" value="F:flavin adenine dinucleotide binding"/>
    <property type="evidence" value="ECO:0007669"/>
    <property type="project" value="InterPro"/>
</dbReference>
<dbReference type="InterPro" id="IPR046373">
    <property type="entry name" value="Acyl-CoA_Oxase/DH_mid-dom_sf"/>
</dbReference>
<dbReference type="InterPro" id="IPR006091">
    <property type="entry name" value="Acyl-CoA_Oxase/DH_mid-dom"/>
</dbReference>
<dbReference type="PANTHER" id="PTHR42803">
    <property type="entry name" value="ACYL-COA DEHYDROGENASE"/>
    <property type="match status" value="1"/>
</dbReference>
<dbReference type="InterPro" id="IPR052166">
    <property type="entry name" value="Diverse_Acyl-CoA_DH"/>
</dbReference>
<name>A0A367LXI4_PSEAI</name>
<evidence type="ECO:0000313" key="3">
    <source>
        <dbReference type="Proteomes" id="UP000253594"/>
    </source>
</evidence>
<feature type="non-terminal residue" evidence="2">
    <location>
        <position position="1"/>
    </location>
</feature>
<feature type="domain" description="Acyl-CoA oxidase/dehydrogenase middle" evidence="1">
    <location>
        <begin position="41"/>
        <end position="116"/>
    </location>
</feature>
<dbReference type="Proteomes" id="UP000253594">
    <property type="component" value="Unassembled WGS sequence"/>
</dbReference>
<proteinExistence type="predicted"/>
<dbReference type="Pfam" id="PF02770">
    <property type="entry name" value="Acyl-CoA_dh_M"/>
    <property type="match status" value="1"/>
</dbReference>